<proteinExistence type="predicted"/>
<evidence type="ECO:0000313" key="1">
    <source>
        <dbReference type="EMBL" id="CAF1927971.1"/>
    </source>
</evidence>
<organism evidence="1">
    <name type="scientific">Brassica napus</name>
    <name type="common">Rape</name>
    <dbReference type="NCBI Taxonomy" id="3708"/>
    <lineage>
        <taxon>Eukaryota</taxon>
        <taxon>Viridiplantae</taxon>
        <taxon>Streptophyta</taxon>
        <taxon>Embryophyta</taxon>
        <taxon>Tracheophyta</taxon>
        <taxon>Spermatophyta</taxon>
        <taxon>Magnoliopsida</taxon>
        <taxon>eudicotyledons</taxon>
        <taxon>Gunneridae</taxon>
        <taxon>Pentapetalae</taxon>
        <taxon>rosids</taxon>
        <taxon>malvids</taxon>
        <taxon>Brassicales</taxon>
        <taxon>Brassicaceae</taxon>
        <taxon>Brassiceae</taxon>
        <taxon>Brassica</taxon>
    </lineage>
</organism>
<name>A0A816LC06_BRANA</name>
<dbReference type="Proteomes" id="UP001295469">
    <property type="component" value="Chromosome C05"/>
</dbReference>
<sequence>MRKESPSMASIASIYLSPSLSNSVYTPENQRIT</sequence>
<gene>
    <name evidence="1" type="ORF">DARMORV10_C05P23330.1</name>
</gene>
<reference evidence="1" key="1">
    <citation type="submission" date="2021-01" db="EMBL/GenBank/DDBJ databases">
        <authorList>
            <consortium name="Genoscope - CEA"/>
            <person name="William W."/>
        </authorList>
    </citation>
    <scope>NUCLEOTIDE SEQUENCE</scope>
</reference>
<dbReference type="AlphaFoldDB" id="A0A816LC06"/>
<dbReference type="EMBL" id="HG994369">
    <property type="protein sequence ID" value="CAF1927971.1"/>
    <property type="molecule type" value="Genomic_DNA"/>
</dbReference>
<accession>A0A816LC06</accession>
<protein>
    <submittedName>
        <fullName evidence="1">(rape) hypothetical protein</fullName>
    </submittedName>
</protein>